<dbReference type="PRINTS" id="PR00039">
    <property type="entry name" value="HTHLYSR"/>
</dbReference>
<evidence type="ECO:0000256" key="2">
    <source>
        <dbReference type="ARBA" id="ARBA00023015"/>
    </source>
</evidence>
<dbReference type="PANTHER" id="PTHR30537:SF79">
    <property type="entry name" value="TRANSCRIPTIONAL REGULATOR-RELATED"/>
    <property type="match status" value="1"/>
</dbReference>
<dbReference type="InterPro" id="IPR058163">
    <property type="entry name" value="LysR-type_TF_proteobact-type"/>
</dbReference>
<comment type="similarity">
    <text evidence="1">Belongs to the LysR transcriptional regulatory family.</text>
</comment>
<evidence type="ECO:0000256" key="3">
    <source>
        <dbReference type="ARBA" id="ARBA00023125"/>
    </source>
</evidence>
<dbReference type="Gene3D" id="3.40.190.10">
    <property type="entry name" value="Periplasmic binding protein-like II"/>
    <property type="match status" value="2"/>
</dbReference>
<dbReference type="AlphaFoldDB" id="A0A366WN86"/>
<dbReference type="RefSeq" id="WP_113825736.1">
    <property type="nucleotide sequence ID" value="NZ_QOCE01000051.1"/>
</dbReference>
<dbReference type="InterPro" id="IPR005119">
    <property type="entry name" value="LysR_subst-bd"/>
</dbReference>
<dbReference type="Pfam" id="PF03466">
    <property type="entry name" value="LysR_substrate"/>
    <property type="match status" value="1"/>
</dbReference>
<dbReference type="PROSITE" id="PS50931">
    <property type="entry name" value="HTH_LYSR"/>
    <property type="match status" value="1"/>
</dbReference>
<dbReference type="OrthoDB" id="9813056at2"/>
<dbReference type="Gene3D" id="1.10.10.10">
    <property type="entry name" value="Winged helix-like DNA-binding domain superfamily/Winged helix DNA-binding domain"/>
    <property type="match status" value="1"/>
</dbReference>
<proteinExistence type="inferred from homology"/>
<keyword evidence="2" id="KW-0805">Transcription regulation</keyword>
<dbReference type="InterPro" id="IPR000847">
    <property type="entry name" value="LysR_HTH_N"/>
</dbReference>
<evidence type="ECO:0000256" key="1">
    <source>
        <dbReference type="ARBA" id="ARBA00009437"/>
    </source>
</evidence>
<reference evidence="6 7" key="1">
    <citation type="submission" date="2018-07" db="EMBL/GenBank/DDBJ databases">
        <title>Modular assembly of carbohydrate-degrading microbial communities in the ocean.</title>
        <authorList>
            <person name="Enke T.N."/>
            <person name="Datta M.S."/>
            <person name="Schwartzman J.A."/>
            <person name="Cermak N."/>
            <person name="Schmitz D.A."/>
            <person name="Barrere J."/>
            <person name="Cordero O.X."/>
        </authorList>
    </citation>
    <scope>NUCLEOTIDE SEQUENCE [LARGE SCALE GENOMIC DNA]</scope>
    <source>
        <strain evidence="6 7">C3M10</strain>
    </source>
</reference>
<dbReference type="SUPFAM" id="SSF46785">
    <property type="entry name" value="Winged helix' DNA-binding domain"/>
    <property type="match status" value="1"/>
</dbReference>
<evidence type="ECO:0000256" key="4">
    <source>
        <dbReference type="ARBA" id="ARBA00023163"/>
    </source>
</evidence>
<dbReference type="PANTHER" id="PTHR30537">
    <property type="entry name" value="HTH-TYPE TRANSCRIPTIONAL REGULATOR"/>
    <property type="match status" value="1"/>
</dbReference>
<accession>A0A366WN86</accession>
<organism evidence="6 7">
    <name type="scientific">Phaeobacter gallaeciensis</name>
    <dbReference type="NCBI Taxonomy" id="60890"/>
    <lineage>
        <taxon>Bacteria</taxon>
        <taxon>Pseudomonadati</taxon>
        <taxon>Pseudomonadota</taxon>
        <taxon>Alphaproteobacteria</taxon>
        <taxon>Rhodobacterales</taxon>
        <taxon>Roseobacteraceae</taxon>
        <taxon>Phaeobacter</taxon>
    </lineage>
</organism>
<evidence type="ECO:0000259" key="5">
    <source>
        <dbReference type="PROSITE" id="PS50931"/>
    </source>
</evidence>
<comment type="caution">
    <text evidence="6">The sequence shown here is derived from an EMBL/GenBank/DDBJ whole genome shotgun (WGS) entry which is preliminary data.</text>
</comment>
<feature type="domain" description="HTH lysR-type" evidence="5">
    <location>
        <begin position="3"/>
        <end position="60"/>
    </location>
</feature>
<dbReference type="GO" id="GO:0003700">
    <property type="term" value="F:DNA-binding transcription factor activity"/>
    <property type="evidence" value="ECO:0007669"/>
    <property type="project" value="InterPro"/>
</dbReference>
<dbReference type="Proteomes" id="UP000252706">
    <property type="component" value="Unassembled WGS sequence"/>
</dbReference>
<evidence type="ECO:0000313" key="6">
    <source>
        <dbReference type="EMBL" id="RBW50331.1"/>
    </source>
</evidence>
<name>A0A366WN86_9RHOB</name>
<evidence type="ECO:0000313" key="7">
    <source>
        <dbReference type="Proteomes" id="UP000252706"/>
    </source>
</evidence>
<dbReference type="InterPro" id="IPR036390">
    <property type="entry name" value="WH_DNA-bd_sf"/>
</dbReference>
<dbReference type="GO" id="GO:0006351">
    <property type="term" value="P:DNA-templated transcription"/>
    <property type="evidence" value="ECO:0007669"/>
    <property type="project" value="TreeGrafter"/>
</dbReference>
<dbReference type="EMBL" id="QOCE01000051">
    <property type="protein sequence ID" value="RBW50331.1"/>
    <property type="molecule type" value="Genomic_DNA"/>
</dbReference>
<keyword evidence="4" id="KW-0804">Transcription</keyword>
<sequence length="294" mass="33267">MLPSLSALRAFDAAAKRGSFRAAAEHLSVTPTAISHHIRGLEDQLGVKLFERAGREVALTEDGRRLADTTLQAFGMLDETVRALRRTSRKVVRLAAGPIFTARWLMPRISDLWDQHPKIELEVVPSYRPRMGDQTHADIVISWERLGDMPERADKLLELRPVAIASEDYILQHGPIRDPSDLLQKPILHQRNHWGWLDWFAAMGVQPKTQLRGAVFEDANILLRGAAEGQGAVVGWLPLIDQDLREGRVVRLFDETITPTHGYFVESRDRAQTRPETQDVIDWLVSQNRKSAQD</sequence>
<keyword evidence="3" id="KW-0238">DNA-binding</keyword>
<dbReference type="InterPro" id="IPR036388">
    <property type="entry name" value="WH-like_DNA-bd_sf"/>
</dbReference>
<dbReference type="Pfam" id="PF00126">
    <property type="entry name" value="HTH_1"/>
    <property type="match status" value="1"/>
</dbReference>
<dbReference type="GO" id="GO:0043565">
    <property type="term" value="F:sequence-specific DNA binding"/>
    <property type="evidence" value="ECO:0007669"/>
    <property type="project" value="TreeGrafter"/>
</dbReference>
<dbReference type="FunFam" id="1.10.10.10:FF:000001">
    <property type="entry name" value="LysR family transcriptional regulator"/>
    <property type="match status" value="1"/>
</dbReference>
<gene>
    <name evidence="6" type="ORF">DS909_21975</name>
</gene>
<protein>
    <submittedName>
        <fullName evidence="6">LysR family transcriptional regulator</fullName>
    </submittedName>
</protein>
<dbReference type="SUPFAM" id="SSF53850">
    <property type="entry name" value="Periplasmic binding protein-like II"/>
    <property type="match status" value="1"/>
</dbReference>